<evidence type="ECO:0000259" key="4">
    <source>
        <dbReference type="PROSITE" id="PS51371"/>
    </source>
</evidence>
<dbReference type="AlphaFoldDB" id="A0A5B2TDV5"/>
<feature type="transmembrane region" description="Helical" evidence="3">
    <location>
        <begin position="102"/>
        <end position="120"/>
    </location>
</feature>
<evidence type="ECO:0000256" key="3">
    <source>
        <dbReference type="SAM" id="Phobius"/>
    </source>
</evidence>
<dbReference type="Proteomes" id="UP000322110">
    <property type="component" value="Unassembled WGS sequence"/>
</dbReference>
<dbReference type="OrthoDB" id="9811720at2"/>
<feature type="domain" description="CBS" evidence="4">
    <location>
        <begin position="245"/>
        <end position="301"/>
    </location>
</feature>
<dbReference type="InterPro" id="IPR058581">
    <property type="entry name" value="TM_HPP"/>
</dbReference>
<dbReference type="PROSITE" id="PS51371">
    <property type="entry name" value="CBS"/>
    <property type="match status" value="2"/>
</dbReference>
<dbReference type="InterPro" id="IPR000644">
    <property type="entry name" value="CBS_dom"/>
</dbReference>
<keyword evidence="3" id="KW-0472">Membrane</keyword>
<evidence type="ECO:0000256" key="1">
    <source>
        <dbReference type="PROSITE-ProRule" id="PRU00703"/>
    </source>
</evidence>
<keyword evidence="1" id="KW-0129">CBS domain</keyword>
<organism evidence="5 6">
    <name type="scientific">Teichococcus oryzae</name>
    <dbReference type="NCBI Taxonomy" id="1608942"/>
    <lineage>
        <taxon>Bacteria</taxon>
        <taxon>Pseudomonadati</taxon>
        <taxon>Pseudomonadota</taxon>
        <taxon>Alphaproteobacteria</taxon>
        <taxon>Acetobacterales</taxon>
        <taxon>Roseomonadaceae</taxon>
        <taxon>Roseomonas</taxon>
    </lineage>
</organism>
<feature type="transmembrane region" description="Helical" evidence="3">
    <location>
        <begin position="51"/>
        <end position="69"/>
    </location>
</feature>
<dbReference type="SUPFAM" id="SSF54631">
    <property type="entry name" value="CBS-domain pair"/>
    <property type="match status" value="1"/>
</dbReference>
<dbReference type="CDD" id="cd04600">
    <property type="entry name" value="CBS_pair_HPP_assoc"/>
    <property type="match status" value="1"/>
</dbReference>
<evidence type="ECO:0000313" key="5">
    <source>
        <dbReference type="EMBL" id="KAA2212225.1"/>
    </source>
</evidence>
<dbReference type="InterPro" id="IPR046342">
    <property type="entry name" value="CBS_dom_sf"/>
</dbReference>
<reference evidence="5 6" key="1">
    <citation type="journal article" date="2015" name="Int. J. Syst. Evol. Microbiol.">
        <title>Roseomonas oryzae sp. nov., isolated from paddy rhizosphere soil.</title>
        <authorList>
            <person name="Ramaprasad E.V."/>
            <person name="Sasikala Ch."/>
            <person name="Ramana Ch.V."/>
        </authorList>
    </citation>
    <scope>NUCLEOTIDE SEQUENCE [LARGE SCALE GENOMIC DNA]</scope>
    <source>
        <strain evidence="5 6">KCTC 42542</strain>
    </source>
</reference>
<feature type="domain" description="CBS" evidence="4">
    <location>
        <begin position="328"/>
        <end position="385"/>
    </location>
</feature>
<dbReference type="EMBL" id="VUKA01000010">
    <property type="protein sequence ID" value="KAA2212225.1"/>
    <property type="molecule type" value="Genomic_DNA"/>
</dbReference>
<comment type="caution">
    <text evidence="5">The sequence shown here is derived from an EMBL/GenBank/DDBJ whole genome shotgun (WGS) entry which is preliminary data.</text>
</comment>
<protein>
    <submittedName>
        <fullName evidence="5">HPP family protein</fullName>
    </submittedName>
</protein>
<sequence>MRAPVWLRGFWPTPMTVSITERLRGCLGAVSGLLLTGLASAAINGNWSTPSMLIAPLGASAVLLFAVPASPLAQPWSIVGGNTVSALIGVTCAQLIGDPLFAAPLAVSLAIGAMFALRCLHPPGGAIALTAVLGGPAVTSAGYEFVLLPVGLGSLLLMATALVFNNATRRPYPHSHQARPSHSHLTTDGKPTERLGVSAEDLDAALRQHDEFLDISRDDLGELVQEAEMRAYRRRFGQITCADIMSRDVVTARPDMPLREAWALLRRHDIRALPVIDADQRVTGMISEADLLAVVENGKLEGREAWFLRLVRPGKFSAGPPRVVGQVMPRGIPTVTEGMHAVELVPLMADKGLRHVVVVDQQQRLAGIISQADLIAALYRGRLEEQGAGAGRQAA</sequence>
<dbReference type="Pfam" id="PF04982">
    <property type="entry name" value="TM_HPP"/>
    <property type="match status" value="1"/>
</dbReference>
<keyword evidence="3" id="KW-0812">Transmembrane</keyword>
<evidence type="ECO:0000256" key="2">
    <source>
        <dbReference type="SAM" id="MobiDB-lite"/>
    </source>
</evidence>
<dbReference type="PANTHER" id="PTHR33741">
    <property type="entry name" value="TRANSMEMBRANE PROTEIN DDB_G0269096-RELATED"/>
    <property type="match status" value="1"/>
</dbReference>
<keyword evidence="3" id="KW-1133">Transmembrane helix</keyword>
<dbReference type="Gene3D" id="3.10.580.10">
    <property type="entry name" value="CBS-domain"/>
    <property type="match status" value="1"/>
</dbReference>
<gene>
    <name evidence="5" type="ORF">F0Q34_16045</name>
</gene>
<accession>A0A5B2TDV5</accession>
<feature type="compositionally biased region" description="Basic residues" evidence="2">
    <location>
        <begin position="172"/>
        <end position="182"/>
    </location>
</feature>
<feature type="region of interest" description="Disordered" evidence="2">
    <location>
        <begin position="172"/>
        <end position="193"/>
    </location>
</feature>
<proteinExistence type="predicted"/>
<dbReference type="SMART" id="SM00116">
    <property type="entry name" value="CBS"/>
    <property type="match status" value="2"/>
</dbReference>
<name>A0A5B2TDV5_9PROT</name>
<evidence type="ECO:0000313" key="6">
    <source>
        <dbReference type="Proteomes" id="UP000322110"/>
    </source>
</evidence>
<feature type="transmembrane region" description="Helical" evidence="3">
    <location>
        <begin position="141"/>
        <end position="164"/>
    </location>
</feature>
<keyword evidence="6" id="KW-1185">Reference proteome</keyword>
<dbReference type="PANTHER" id="PTHR33741:SF5">
    <property type="entry name" value="TRANSMEMBRANE PROTEIN DDB_G0269096-RELATED"/>
    <property type="match status" value="1"/>
</dbReference>
<dbReference type="InterPro" id="IPR007065">
    <property type="entry name" value="HPP"/>
</dbReference>
<dbReference type="Pfam" id="PF00571">
    <property type="entry name" value="CBS"/>
    <property type="match status" value="2"/>
</dbReference>